<feature type="domain" description="Protein kinase" evidence="2">
    <location>
        <begin position="1"/>
        <end position="196"/>
    </location>
</feature>
<dbReference type="CDD" id="cd14014">
    <property type="entry name" value="STKc_PknB_like"/>
    <property type="match status" value="1"/>
</dbReference>
<evidence type="ECO:0000256" key="1">
    <source>
        <dbReference type="SAM" id="MobiDB-lite"/>
    </source>
</evidence>
<sequence>MYGINTVILMDYANLKSLDCLLSTLSDLPIPTIRAIMRQLLEGLRLMHEKGLIHRDIKGQNVLFHSPPGSGRIVLKIADFGLVKVQKQDTTSQMTVAGTVPYMAPELLLGDQQGNVIGDQKVDVWSSGILLYQLVTHEFPFKTQTLQAINTFMFNKTLERPKYIYDNLLWDLITKMLAFDRKNRFTVVEALKHQFFTGQQVFGEITQQIQSLALIAKTSKQNGDMSISQYDMSTLFIVPLLEIRQILDVHPEQENIQLQSQIININVKKNMGQNQFQKIQAPGSQKSFKGQQLMQMPRDQQPSFKQQSGHLNVAIFEGCFTSFTFPRDEHLQPQNFASPPSSNYNSQKRMDQYNQSQQQSNMNNNNNNNVNRERGMQQQ</sequence>
<dbReference type="Proteomes" id="UP000324800">
    <property type="component" value="Unassembled WGS sequence"/>
</dbReference>
<dbReference type="EMBL" id="SNRW01013440">
    <property type="protein sequence ID" value="KAA6372623.1"/>
    <property type="molecule type" value="Genomic_DNA"/>
</dbReference>
<reference evidence="3 4" key="1">
    <citation type="submission" date="2019-03" db="EMBL/GenBank/DDBJ databases">
        <title>Single cell metagenomics reveals metabolic interactions within the superorganism composed of flagellate Streblomastix strix and complex community of Bacteroidetes bacteria on its surface.</title>
        <authorList>
            <person name="Treitli S.C."/>
            <person name="Kolisko M."/>
            <person name="Husnik F."/>
            <person name="Keeling P."/>
            <person name="Hampl V."/>
        </authorList>
    </citation>
    <scope>NUCLEOTIDE SEQUENCE [LARGE SCALE GENOMIC DNA]</scope>
    <source>
        <strain evidence="3">ST1C</strain>
    </source>
</reference>
<dbReference type="InterPro" id="IPR000719">
    <property type="entry name" value="Prot_kinase_dom"/>
</dbReference>
<dbReference type="PROSITE" id="PS50011">
    <property type="entry name" value="PROTEIN_KINASE_DOM"/>
    <property type="match status" value="1"/>
</dbReference>
<dbReference type="Gene3D" id="1.10.510.10">
    <property type="entry name" value="Transferase(Phosphotransferase) domain 1"/>
    <property type="match status" value="1"/>
</dbReference>
<feature type="region of interest" description="Disordered" evidence="1">
    <location>
        <begin position="282"/>
        <end position="306"/>
    </location>
</feature>
<evidence type="ECO:0000259" key="2">
    <source>
        <dbReference type="PROSITE" id="PS50011"/>
    </source>
</evidence>
<evidence type="ECO:0000313" key="3">
    <source>
        <dbReference type="EMBL" id="KAA6372623.1"/>
    </source>
</evidence>
<dbReference type="PANTHER" id="PTHR24348">
    <property type="entry name" value="SERINE/THREONINE-PROTEIN KINASE UNC-51-RELATED"/>
    <property type="match status" value="1"/>
</dbReference>
<dbReference type="InterPro" id="IPR008271">
    <property type="entry name" value="Ser/Thr_kinase_AS"/>
</dbReference>
<dbReference type="PROSITE" id="PS00108">
    <property type="entry name" value="PROTEIN_KINASE_ST"/>
    <property type="match status" value="1"/>
</dbReference>
<organism evidence="3 4">
    <name type="scientific">Streblomastix strix</name>
    <dbReference type="NCBI Taxonomy" id="222440"/>
    <lineage>
        <taxon>Eukaryota</taxon>
        <taxon>Metamonada</taxon>
        <taxon>Preaxostyla</taxon>
        <taxon>Oxymonadida</taxon>
        <taxon>Streblomastigidae</taxon>
        <taxon>Streblomastix</taxon>
    </lineage>
</organism>
<dbReference type="AlphaFoldDB" id="A0A5J4UQN1"/>
<name>A0A5J4UQN1_9EUKA</name>
<evidence type="ECO:0000313" key="4">
    <source>
        <dbReference type="Proteomes" id="UP000324800"/>
    </source>
</evidence>
<dbReference type="GO" id="GO:0005737">
    <property type="term" value="C:cytoplasm"/>
    <property type="evidence" value="ECO:0007669"/>
    <property type="project" value="TreeGrafter"/>
</dbReference>
<protein>
    <submittedName>
        <fullName evidence="3">Putative CAMK family protein kinase</fullName>
    </submittedName>
</protein>
<feature type="compositionally biased region" description="Low complexity" evidence="1">
    <location>
        <begin position="352"/>
        <end position="370"/>
    </location>
</feature>
<dbReference type="InterPro" id="IPR011009">
    <property type="entry name" value="Kinase-like_dom_sf"/>
</dbReference>
<keyword evidence="3" id="KW-0808">Transferase</keyword>
<feature type="region of interest" description="Disordered" evidence="1">
    <location>
        <begin position="330"/>
        <end position="379"/>
    </location>
</feature>
<gene>
    <name evidence="3" type="ORF">EZS28_031850</name>
</gene>
<accession>A0A5J4UQN1</accession>
<dbReference type="Pfam" id="PF00069">
    <property type="entry name" value="Pkinase"/>
    <property type="match status" value="1"/>
</dbReference>
<dbReference type="GO" id="GO:0005524">
    <property type="term" value="F:ATP binding"/>
    <property type="evidence" value="ECO:0007669"/>
    <property type="project" value="InterPro"/>
</dbReference>
<dbReference type="GO" id="GO:0010506">
    <property type="term" value="P:regulation of autophagy"/>
    <property type="evidence" value="ECO:0007669"/>
    <property type="project" value="InterPro"/>
</dbReference>
<dbReference type="SUPFAM" id="SSF56112">
    <property type="entry name" value="Protein kinase-like (PK-like)"/>
    <property type="match status" value="1"/>
</dbReference>
<dbReference type="GO" id="GO:0004674">
    <property type="term" value="F:protein serine/threonine kinase activity"/>
    <property type="evidence" value="ECO:0007669"/>
    <property type="project" value="InterPro"/>
</dbReference>
<comment type="caution">
    <text evidence="3">The sequence shown here is derived from an EMBL/GenBank/DDBJ whole genome shotgun (WGS) entry which is preliminary data.</text>
</comment>
<dbReference type="InterPro" id="IPR045269">
    <property type="entry name" value="Atg1-like"/>
</dbReference>
<dbReference type="SMART" id="SM00220">
    <property type="entry name" value="S_TKc"/>
    <property type="match status" value="1"/>
</dbReference>
<feature type="compositionally biased region" description="Polar residues" evidence="1">
    <location>
        <begin position="332"/>
        <end position="347"/>
    </location>
</feature>
<proteinExistence type="predicted"/>
<keyword evidence="3" id="KW-0418">Kinase</keyword>